<evidence type="ECO:0000256" key="1">
    <source>
        <dbReference type="SAM" id="SignalP"/>
    </source>
</evidence>
<keyword evidence="3" id="KW-1185">Reference proteome</keyword>
<feature type="signal peptide" evidence="1">
    <location>
        <begin position="1"/>
        <end position="20"/>
    </location>
</feature>
<dbReference type="Pfam" id="PF12514">
    <property type="entry name" value="DUF3718"/>
    <property type="match status" value="1"/>
</dbReference>
<organism evidence="2 3">
    <name type="scientific">Colwellia echini</name>
    <dbReference type="NCBI Taxonomy" id="1982103"/>
    <lineage>
        <taxon>Bacteria</taxon>
        <taxon>Pseudomonadati</taxon>
        <taxon>Pseudomonadota</taxon>
        <taxon>Gammaproteobacteria</taxon>
        <taxon>Alteromonadales</taxon>
        <taxon>Colwelliaceae</taxon>
        <taxon>Colwellia</taxon>
    </lineage>
</organism>
<keyword evidence="1" id="KW-0732">Signal</keyword>
<feature type="chain" id="PRO_5046171399" evidence="1">
    <location>
        <begin position="21"/>
        <end position="119"/>
    </location>
</feature>
<name>A0ABY3MWX7_9GAMM</name>
<dbReference type="EMBL" id="PJAI02000009">
    <property type="protein sequence ID" value="TYK65684.1"/>
    <property type="molecule type" value="Genomic_DNA"/>
</dbReference>
<accession>A0ABY3MWX7</accession>
<evidence type="ECO:0000313" key="3">
    <source>
        <dbReference type="Proteomes" id="UP000815846"/>
    </source>
</evidence>
<dbReference type="InterPro" id="IPR022193">
    <property type="entry name" value="DUF3718"/>
</dbReference>
<evidence type="ECO:0000313" key="2">
    <source>
        <dbReference type="EMBL" id="TYK65684.1"/>
    </source>
</evidence>
<reference evidence="2 3" key="1">
    <citation type="submission" date="2019-08" db="EMBL/GenBank/DDBJ databases">
        <title>Microbe sample from Colwellia echini.</title>
        <authorList>
            <person name="Christiansen L."/>
            <person name="Pathiraja D."/>
            <person name="Schultz-Johansen M."/>
            <person name="Choi I.-G."/>
            <person name="Stougaard P."/>
        </authorList>
    </citation>
    <scope>NUCLEOTIDE SEQUENCE [LARGE SCALE GENOMIC DNA]</scope>
    <source>
        <strain evidence="2 3">A3</strain>
    </source>
</reference>
<comment type="caution">
    <text evidence="2">The sequence shown here is derived from an EMBL/GenBank/DDBJ whole genome shotgun (WGS) entry which is preliminary data.</text>
</comment>
<proteinExistence type="predicted"/>
<sequence length="119" mass="12902">MKKVLIVSTISVLIFTSAMTAPKVKAADIGTTICEYVASDNKNRLRSLLKQNKLKIRHIFGELRCNGQNILEFSATSGSLDVGELIISKLPKDDVAANLPALETTSKPLFDAANDRING</sequence>
<dbReference type="RefSeq" id="WP_101344038.1">
    <property type="nucleotide sequence ID" value="NZ_PJAI02000009.1"/>
</dbReference>
<gene>
    <name evidence="2" type="ORF">CWS31_010010</name>
</gene>
<protein>
    <submittedName>
        <fullName evidence="2">DUF3718 domain-containing protein</fullName>
    </submittedName>
</protein>
<dbReference type="Proteomes" id="UP000815846">
    <property type="component" value="Unassembled WGS sequence"/>
</dbReference>